<gene>
    <name evidence="2" type="ORF">WG901_22965</name>
</gene>
<name>A0ABU8S2F9_9SPHN</name>
<proteinExistence type="predicted"/>
<sequence>MQKMEAEIRALQRKVFPGAGGEKIFTPEFTNAPTRRTVPGRAASNPATDISLRLESASRHIARLTARLGEVNERLAKIESAMVANEQAVRGDKLSTAVPALPTSKPVPPALTAVDTTAPAGPSPNRLDRVRAIVKPRTSDPADDDYSYGFRLWQAGLYPEARQQLKLFLAKYPRHGRISFARNLLGRAFLDEGKPREAATWFLDNYRSAKQGARAPDSLLFLAQAMHSLKDDKRACIALAEFGEVFAMESVGRLREHYRSVREEVACPQASATRDHA</sequence>
<evidence type="ECO:0008006" key="4">
    <source>
        <dbReference type="Google" id="ProtNLM"/>
    </source>
</evidence>
<organism evidence="2 3">
    <name type="scientific">Novosphingobium anseongense</name>
    <dbReference type="NCBI Taxonomy" id="3133436"/>
    <lineage>
        <taxon>Bacteria</taxon>
        <taxon>Pseudomonadati</taxon>
        <taxon>Pseudomonadota</taxon>
        <taxon>Alphaproteobacteria</taxon>
        <taxon>Sphingomonadales</taxon>
        <taxon>Sphingomonadaceae</taxon>
        <taxon>Novosphingobium</taxon>
    </lineage>
</organism>
<evidence type="ECO:0000313" key="2">
    <source>
        <dbReference type="EMBL" id="MEJ5979532.1"/>
    </source>
</evidence>
<reference evidence="2 3" key="1">
    <citation type="submission" date="2024-03" db="EMBL/GenBank/DDBJ databases">
        <authorList>
            <person name="Jo J.-H."/>
        </authorList>
    </citation>
    <scope>NUCLEOTIDE SEQUENCE [LARGE SCALE GENOMIC DNA]</scope>
    <source>
        <strain evidence="2 3">PS1R-30</strain>
    </source>
</reference>
<comment type="caution">
    <text evidence="2">The sequence shown here is derived from an EMBL/GenBank/DDBJ whole genome shotgun (WGS) entry which is preliminary data.</text>
</comment>
<protein>
    <recommendedName>
        <fullName evidence="4">Tetratricopeptide repeat protein</fullName>
    </recommendedName>
</protein>
<feature type="coiled-coil region" evidence="1">
    <location>
        <begin position="54"/>
        <end position="81"/>
    </location>
</feature>
<dbReference type="InterPro" id="IPR011990">
    <property type="entry name" value="TPR-like_helical_dom_sf"/>
</dbReference>
<dbReference type="Proteomes" id="UP001361239">
    <property type="component" value="Unassembled WGS sequence"/>
</dbReference>
<dbReference type="RefSeq" id="WP_339589472.1">
    <property type="nucleotide sequence ID" value="NZ_JBBHJZ010000009.1"/>
</dbReference>
<dbReference type="EMBL" id="JBBHJZ010000009">
    <property type="protein sequence ID" value="MEJ5979532.1"/>
    <property type="molecule type" value="Genomic_DNA"/>
</dbReference>
<evidence type="ECO:0000313" key="3">
    <source>
        <dbReference type="Proteomes" id="UP001361239"/>
    </source>
</evidence>
<keyword evidence="1" id="KW-0175">Coiled coil</keyword>
<accession>A0ABU8S2F9</accession>
<keyword evidence="3" id="KW-1185">Reference proteome</keyword>
<dbReference type="Gene3D" id="1.25.40.10">
    <property type="entry name" value="Tetratricopeptide repeat domain"/>
    <property type="match status" value="1"/>
</dbReference>
<dbReference type="SUPFAM" id="SSF48452">
    <property type="entry name" value="TPR-like"/>
    <property type="match status" value="1"/>
</dbReference>
<evidence type="ECO:0000256" key="1">
    <source>
        <dbReference type="SAM" id="Coils"/>
    </source>
</evidence>